<evidence type="ECO:0000313" key="2">
    <source>
        <dbReference type="Proteomes" id="UP000016930"/>
    </source>
</evidence>
<dbReference type="AlphaFoldDB" id="M2QVQ8"/>
<accession>M2QVQ8</accession>
<sequence length="71" mass="7759">MFGLGTRIVLPISGSPKKRPRHTDSVMAIVTGDKHASFKPNAGTAYKHLPGRLNRCTLYQLLTIAAAIRSR</sequence>
<gene>
    <name evidence="1" type="ORF">CERSUDRAFT_101184</name>
</gene>
<evidence type="ECO:0000313" key="1">
    <source>
        <dbReference type="EMBL" id="EMD30601.1"/>
    </source>
</evidence>
<dbReference type="Proteomes" id="UP000016930">
    <property type="component" value="Unassembled WGS sequence"/>
</dbReference>
<reference evidence="1 2" key="1">
    <citation type="journal article" date="2012" name="Proc. Natl. Acad. Sci. U.S.A.">
        <title>Comparative genomics of Ceriporiopsis subvermispora and Phanerochaete chrysosporium provide insight into selective ligninolysis.</title>
        <authorList>
            <person name="Fernandez-Fueyo E."/>
            <person name="Ruiz-Duenas F.J."/>
            <person name="Ferreira P."/>
            <person name="Floudas D."/>
            <person name="Hibbett D.S."/>
            <person name="Canessa P."/>
            <person name="Larrondo L.F."/>
            <person name="James T.Y."/>
            <person name="Seelenfreund D."/>
            <person name="Lobos S."/>
            <person name="Polanco R."/>
            <person name="Tello M."/>
            <person name="Honda Y."/>
            <person name="Watanabe T."/>
            <person name="Watanabe T."/>
            <person name="Ryu J.S."/>
            <person name="Kubicek C.P."/>
            <person name="Schmoll M."/>
            <person name="Gaskell J."/>
            <person name="Hammel K.E."/>
            <person name="St John F.J."/>
            <person name="Vanden Wymelenberg A."/>
            <person name="Sabat G."/>
            <person name="Splinter BonDurant S."/>
            <person name="Syed K."/>
            <person name="Yadav J.S."/>
            <person name="Doddapaneni H."/>
            <person name="Subramanian V."/>
            <person name="Lavin J.L."/>
            <person name="Oguiza J.A."/>
            <person name="Perez G."/>
            <person name="Pisabarro A.G."/>
            <person name="Ramirez L."/>
            <person name="Santoyo F."/>
            <person name="Master E."/>
            <person name="Coutinho P.M."/>
            <person name="Henrissat B."/>
            <person name="Lombard V."/>
            <person name="Magnuson J.K."/>
            <person name="Kuees U."/>
            <person name="Hori C."/>
            <person name="Igarashi K."/>
            <person name="Samejima M."/>
            <person name="Held B.W."/>
            <person name="Barry K.W."/>
            <person name="LaButti K.M."/>
            <person name="Lapidus A."/>
            <person name="Lindquist E.A."/>
            <person name="Lucas S.M."/>
            <person name="Riley R."/>
            <person name="Salamov A.A."/>
            <person name="Hoffmeister D."/>
            <person name="Schwenk D."/>
            <person name="Hadar Y."/>
            <person name="Yarden O."/>
            <person name="de Vries R.P."/>
            <person name="Wiebenga A."/>
            <person name="Stenlid J."/>
            <person name="Eastwood D."/>
            <person name="Grigoriev I.V."/>
            <person name="Berka R.M."/>
            <person name="Blanchette R.A."/>
            <person name="Kersten P."/>
            <person name="Martinez A.T."/>
            <person name="Vicuna R."/>
            <person name="Cullen D."/>
        </authorList>
    </citation>
    <scope>NUCLEOTIDE SEQUENCE [LARGE SCALE GENOMIC DNA]</scope>
    <source>
        <strain evidence="1 2">B</strain>
    </source>
</reference>
<organism evidence="1 2">
    <name type="scientific">Ceriporiopsis subvermispora (strain B)</name>
    <name type="common">White-rot fungus</name>
    <name type="synonym">Gelatoporia subvermispora</name>
    <dbReference type="NCBI Taxonomy" id="914234"/>
    <lineage>
        <taxon>Eukaryota</taxon>
        <taxon>Fungi</taxon>
        <taxon>Dikarya</taxon>
        <taxon>Basidiomycota</taxon>
        <taxon>Agaricomycotina</taxon>
        <taxon>Agaricomycetes</taxon>
        <taxon>Polyporales</taxon>
        <taxon>Gelatoporiaceae</taxon>
        <taxon>Gelatoporia</taxon>
    </lineage>
</organism>
<proteinExistence type="predicted"/>
<name>M2QVQ8_CERS8</name>
<keyword evidence="2" id="KW-1185">Reference proteome</keyword>
<dbReference type="HOGENOM" id="CLU_2739793_0_0_1"/>
<protein>
    <submittedName>
        <fullName evidence="1">Uncharacterized protein</fullName>
    </submittedName>
</protein>
<dbReference type="EMBL" id="KB445962">
    <property type="protein sequence ID" value="EMD30601.1"/>
    <property type="molecule type" value="Genomic_DNA"/>
</dbReference>